<evidence type="ECO:0008006" key="3">
    <source>
        <dbReference type="Google" id="ProtNLM"/>
    </source>
</evidence>
<dbReference type="STRING" id="1891926.Fuma_02478"/>
<dbReference type="SUPFAM" id="SSF53649">
    <property type="entry name" value="Alkaline phosphatase-like"/>
    <property type="match status" value="1"/>
</dbReference>
<dbReference type="EMBL" id="CP017641">
    <property type="protein sequence ID" value="APZ92866.1"/>
    <property type="molecule type" value="Genomic_DNA"/>
</dbReference>
<protein>
    <recommendedName>
        <fullName evidence="3">DUF1501 domain-containing protein</fullName>
    </recommendedName>
</protein>
<dbReference type="InterPro" id="IPR006311">
    <property type="entry name" value="TAT_signal"/>
</dbReference>
<keyword evidence="2" id="KW-1185">Reference proteome</keyword>
<dbReference type="PROSITE" id="PS51318">
    <property type="entry name" value="TAT"/>
    <property type="match status" value="1"/>
</dbReference>
<dbReference type="InterPro" id="IPR010869">
    <property type="entry name" value="DUF1501"/>
</dbReference>
<dbReference type="KEGG" id="fmr:Fuma_02478"/>
<accession>A0A1P8WFP1</accession>
<dbReference type="OrthoDB" id="127333at2"/>
<dbReference type="Pfam" id="PF07394">
    <property type="entry name" value="DUF1501"/>
    <property type="match status" value="1"/>
</dbReference>
<evidence type="ECO:0000313" key="2">
    <source>
        <dbReference type="Proteomes" id="UP000187735"/>
    </source>
</evidence>
<gene>
    <name evidence="1" type="ORF">Fuma_02478</name>
</gene>
<proteinExistence type="predicted"/>
<dbReference type="RefSeq" id="WP_077028266.1">
    <property type="nucleotide sequence ID" value="NZ_CP017641.1"/>
</dbReference>
<dbReference type="Gene3D" id="3.40.720.10">
    <property type="entry name" value="Alkaline Phosphatase, subunit A"/>
    <property type="match status" value="1"/>
</dbReference>
<dbReference type="PANTHER" id="PTHR43737:SF1">
    <property type="entry name" value="DUF1501 DOMAIN-CONTAINING PROTEIN"/>
    <property type="match status" value="1"/>
</dbReference>
<dbReference type="Proteomes" id="UP000187735">
    <property type="component" value="Chromosome"/>
</dbReference>
<dbReference type="PANTHER" id="PTHR43737">
    <property type="entry name" value="BLL7424 PROTEIN"/>
    <property type="match status" value="1"/>
</dbReference>
<reference evidence="1 2" key="1">
    <citation type="journal article" date="2016" name="Front. Microbiol.">
        <title>Fuerstia marisgermanicae gen. nov., sp. nov., an Unusual Member of the Phylum Planctomycetes from the German Wadden Sea.</title>
        <authorList>
            <person name="Kohn T."/>
            <person name="Heuer A."/>
            <person name="Jogler M."/>
            <person name="Vollmers J."/>
            <person name="Boedeker C."/>
            <person name="Bunk B."/>
            <person name="Rast P."/>
            <person name="Borchert D."/>
            <person name="Glockner I."/>
            <person name="Freese H.M."/>
            <person name="Klenk H.P."/>
            <person name="Overmann J."/>
            <person name="Kaster A.K."/>
            <person name="Rohde M."/>
            <person name="Wiegand S."/>
            <person name="Jogler C."/>
        </authorList>
    </citation>
    <scope>NUCLEOTIDE SEQUENCE [LARGE SCALE GENOMIC DNA]</scope>
    <source>
        <strain evidence="1 2">NH11</strain>
    </source>
</reference>
<organism evidence="1 2">
    <name type="scientific">Fuerstiella marisgermanici</name>
    <dbReference type="NCBI Taxonomy" id="1891926"/>
    <lineage>
        <taxon>Bacteria</taxon>
        <taxon>Pseudomonadati</taxon>
        <taxon>Planctomycetota</taxon>
        <taxon>Planctomycetia</taxon>
        <taxon>Planctomycetales</taxon>
        <taxon>Planctomycetaceae</taxon>
        <taxon>Fuerstiella</taxon>
    </lineage>
</organism>
<name>A0A1P8WFP1_9PLAN</name>
<evidence type="ECO:0000313" key="1">
    <source>
        <dbReference type="EMBL" id="APZ92866.1"/>
    </source>
</evidence>
<dbReference type="AlphaFoldDB" id="A0A1P8WFP1"/>
<sequence>MLRLLGSPRRCCDGLTRRDTLRAGGLSMLGGMFGLPPLAANAANSTEGRRPGKAKSVIMLYLLGGAPTQDMFDMKPHAPTGIASDFRPIRSDVPGMDVCELLPKSARWMGKSAIVRTVNHKAGCHNPMASFTGYPEPLPSIGVLQDNLPPSMGSVCEYLNEEPGGFPDYVHLPCMLGWGQHIRRAGPYAGFLGSQYDPLFTECNPTSAKTSPSQYAPQPVLGYPELPNAKLPAGLTLDRLNKRRALTQQFDDALRRPGLGEEFERVQEGAMSLLTSKRIRDAFDIDNVDAKVREAYGPTLFGSSALIARKLVEEGVRFVTATWDVFATRPGLLDGVAWDTHAANFPILKDILLPIYDNTFDALMDDLHKRGLLDETLVVVMSDMGRTPKINTNGGRDHWTFCYSVLMAGAGIRGGTLYGESDDQAAYVKSDPVSPADICATIYECLGIDPDMQIPDSAGQPVRIRMGGKVINDILA</sequence>
<dbReference type="InterPro" id="IPR017850">
    <property type="entry name" value="Alkaline_phosphatase_core_sf"/>
</dbReference>